<feature type="compositionally biased region" description="Basic and acidic residues" evidence="1">
    <location>
        <begin position="324"/>
        <end position="353"/>
    </location>
</feature>
<feature type="transmembrane region" description="Helical" evidence="2">
    <location>
        <begin position="151"/>
        <end position="175"/>
    </location>
</feature>
<keyword evidence="2" id="KW-0472">Membrane</keyword>
<feature type="region of interest" description="Disordered" evidence="1">
    <location>
        <begin position="322"/>
        <end position="355"/>
    </location>
</feature>
<feature type="transmembrane region" description="Helical" evidence="2">
    <location>
        <begin position="236"/>
        <end position="253"/>
    </location>
</feature>
<feature type="transmembrane region" description="Helical" evidence="2">
    <location>
        <begin position="76"/>
        <end position="98"/>
    </location>
</feature>
<feature type="region of interest" description="Disordered" evidence="1">
    <location>
        <begin position="368"/>
        <end position="505"/>
    </location>
</feature>
<evidence type="ECO:0000256" key="2">
    <source>
        <dbReference type="SAM" id="Phobius"/>
    </source>
</evidence>
<evidence type="ECO:0000313" key="4">
    <source>
        <dbReference type="Proteomes" id="UP000433876"/>
    </source>
</evidence>
<protein>
    <submittedName>
        <fullName evidence="3">Uncharacterized protein</fullName>
    </submittedName>
</protein>
<dbReference type="EMBL" id="NMPR01000029">
    <property type="protein sequence ID" value="KAA8633956.1"/>
    <property type="molecule type" value="Genomic_DNA"/>
</dbReference>
<accession>A0A8S8ZY30</accession>
<gene>
    <name evidence="3" type="ORF">SMACR_07638</name>
</gene>
<feature type="transmembrane region" description="Helical" evidence="2">
    <location>
        <begin position="187"/>
        <end position="215"/>
    </location>
</feature>
<dbReference type="PANTHER" id="PTHR35184:SF1">
    <property type="entry name" value="INTEGRAL MEMBRANE PROTEIN"/>
    <property type="match status" value="1"/>
</dbReference>
<evidence type="ECO:0000256" key="1">
    <source>
        <dbReference type="SAM" id="MobiDB-lite"/>
    </source>
</evidence>
<feature type="compositionally biased region" description="Basic and acidic residues" evidence="1">
    <location>
        <begin position="435"/>
        <end position="447"/>
    </location>
</feature>
<dbReference type="Proteomes" id="UP000433876">
    <property type="component" value="Unassembled WGS sequence"/>
</dbReference>
<sequence>MCYYCMISNMASSKADIKEPATPSGPPYLPPYAPVGGIPAFNHDLAPCILFLVLFVFAAAAHAGVFGRNKSRGRKFVFSMALFGFCMARITAISMRLIWASNPDNPRIAIAANVFILLGGVIVIIVNLFFSQRLLRAVQPQLGWRPLMNKIFLGLLISIASVLVIIIATTVHFFFTLDAKTRHIERVLLLACSTWLTTLAFLPSVAVGYILWLLYTPSFDVNGMDNFGEGSIPRKIMVLAFGSCLTTLGAGFRLGANFDAREIGHATWYHSRAAFYCFNFTIELLIVVGYAAFRIDKLFIVPDGAEKGRRYGGINVEVPANEGRQVDEERAELRAGDRPEPPAEEGREMDNMDPKLVGRRLATVPVVEHSDETAVPSSSTSGGTKPPGQSFSPASSRPLFPPPYTTAPETSTSEGGAVDNTGSTAQPANGQGGSEECRVRFEGREKPGGLIEGDEEGAGGSSGEPSIRPGTVFSRNTDIEDDFKRQPVAFTPQMGTETQPPAEEE</sequence>
<dbReference type="Pfam" id="PF11309">
    <property type="entry name" value="DUF3112"/>
    <property type="match status" value="1"/>
</dbReference>
<feature type="transmembrane region" description="Helical" evidence="2">
    <location>
        <begin position="273"/>
        <end position="293"/>
    </location>
</feature>
<feature type="transmembrane region" description="Helical" evidence="2">
    <location>
        <begin position="110"/>
        <end position="130"/>
    </location>
</feature>
<dbReference type="PANTHER" id="PTHR35184">
    <property type="entry name" value="YALI0C10208P"/>
    <property type="match status" value="1"/>
</dbReference>
<dbReference type="VEuPathDB" id="FungiDB:SMAC_07638"/>
<feature type="compositionally biased region" description="Low complexity" evidence="1">
    <location>
        <begin position="376"/>
        <end position="390"/>
    </location>
</feature>
<feature type="transmembrane region" description="Helical" evidence="2">
    <location>
        <begin position="49"/>
        <end position="67"/>
    </location>
</feature>
<keyword evidence="2" id="KW-0812">Transmembrane</keyword>
<evidence type="ECO:0000313" key="3">
    <source>
        <dbReference type="EMBL" id="KAA8633956.1"/>
    </source>
</evidence>
<comment type="caution">
    <text evidence="3">The sequence shown here is derived from an EMBL/GenBank/DDBJ whole genome shotgun (WGS) entry which is preliminary data.</text>
</comment>
<reference evidence="3 4" key="1">
    <citation type="submission" date="2017-07" db="EMBL/GenBank/DDBJ databases">
        <title>Genome sequence of the Sordaria macrospora wild type strain R19027.</title>
        <authorList>
            <person name="Nowrousian M."/>
            <person name="Teichert I."/>
            <person name="Kueck U."/>
        </authorList>
    </citation>
    <scope>NUCLEOTIDE SEQUENCE [LARGE SCALE GENOMIC DNA]</scope>
    <source>
        <strain evidence="3 4">R19027</strain>
        <tissue evidence="3">Mycelium</tissue>
    </source>
</reference>
<feature type="compositionally biased region" description="Polar residues" evidence="1">
    <location>
        <begin position="407"/>
        <end position="429"/>
    </location>
</feature>
<proteinExistence type="predicted"/>
<keyword evidence="2" id="KW-1133">Transmembrane helix</keyword>
<dbReference type="AlphaFoldDB" id="A0A8S8ZY30"/>
<organism evidence="3 4">
    <name type="scientific">Sordaria macrospora</name>
    <dbReference type="NCBI Taxonomy" id="5147"/>
    <lineage>
        <taxon>Eukaryota</taxon>
        <taxon>Fungi</taxon>
        <taxon>Dikarya</taxon>
        <taxon>Ascomycota</taxon>
        <taxon>Pezizomycotina</taxon>
        <taxon>Sordariomycetes</taxon>
        <taxon>Sordariomycetidae</taxon>
        <taxon>Sordariales</taxon>
        <taxon>Sordariaceae</taxon>
        <taxon>Sordaria</taxon>
    </lineage>
</organism>
<name>A0A8S8ZY30_SORMA</name>
<dbReference type="InterPro" id="IPR021460">
    <property type="entry name" value="DUF3112"/>
</dbReference>